<accession>A0A511KHI1</accession>
<feature type="region of interest" description="Disordered" evidence="8">
    <location>
        <begin position="1"/>
        <end position="59"/>
    </location>
</feature>
<comment type="caution">
    <text evidence="10">The sequence shown here is derived from an EMBL/GenBank/DDBJ whole genome shotgun (WGS) entry which is preliminary data.</text>
</comment>
<dbReference type="PROSITE" id="PS50157">
    <property type="entry name" value="ZINC_FINGER_C2H2_2"/>
    <property type="match status" value="1"/>
</dbReference>
<gene>
    <name evidence="10" type="ORF">Rt10032_c09g3850</name>
</gene>
<dbReference type="InterPro" id="IPR013087">
    <property type="entry name" value="Znf_C2H2_type"/>
</dbReference>
<keyword evidence="2" id="KW-0479">Metal-binding</keyword>
<feature type="region of interest" description="Disordered" evidence="8">
    <location>
        <begin position="235"/>
        <end position="314"/>
    </location>
</feature>
<dbReference type="GO" id="GO:0000785">
    <property type="term" value="C:chromatin"/>
    <property type="evidence" value="ECO:0007669"/>
    <property type="project" value="TreeGrafter"/>
</dbReference>
<evidence type="ECO:0000256" key="1">
    <source>
        <dbReference type="ARBA" id="ARBA00004123"/>
    </source>
</evidence>
<dbReference type="PANTHER" id="PTHR40626:SF11">
    <property type="entry name" value="ZINC FINGER PROTEIN YPR022C"/>
    <property type="match status" value="1"/>
</dbReference>
<dbReference type="CDD" id="cd12148">
    <property type="entry name" value="fungal_TF_MHR"/>
    <property type="match status" value="1"/>
</dbReference>
<dbReference type="Proteomes" id="UP000321518">
    <property type="component" value="Unassembled WGS sequence"/>
</dbReference>
<feature type="compositionally biased region" description="Polar residues" evidence="8">
    <location>
        <begin position="235"/>
        <end position="265"/>
    </location>
</feature>
<dbReference type="InterPro" id="IPR051059">
    <property type="entry name" value="VerF-like"/>
</dbReference>
<keyword evidence="5" id="KW-0862">Zinc</keyword>
<dbReference type="InterPro" id="IPR007219">
    <property type="entry name" value="XnlR_reg_dom"/>
</dbReference>
<dbReference type="PANTHER" id="PTHR40626">
    <property type="entry name" value="MIP31509P"/>
    <property type="match status" value="1"/>
</dbReference>
<feature type="domain" description="C2H2-type" evidence="9">
    <location>
        <begin position="62"/>
        <end position="91"/>
    </location>
</feature>
<evidence type="ECO:0000256" key="4">
    <source>
        <dbReference type="ARBA" id="ARBA00022771"/>
    </source>
</evidence>
<evidence type="ECO:0000256" key="3">
    <source>
        <dbReference type="ARBA" id="ARBA00022737"/>
    </source>
</evidence>
<feature type="region of interest" description="Disordered" evidence="8">
    <location>
        <begin position="121"/>
        <end position="175"/>
    </location>
</feature>
<feature type="compositionally biased region" description="Polar residues" evidence="8">
    <location>
        <begin position="28"/>
        <end position="44"/>
    </location>
</feature>
<dbReference type="GO" id="GO:0006351">
    <property type="term" value="P:DNA-templated transcription"/>
    <property type="evidence" value="ECO:0007669"/>
    <property type="project" value="InterPro"/>
</dbReference>
<feature type="compositionally biased region" description="Basic and acidic residues" evidence="8">
    <location>
        <begin position="121"/>
        <end position="140"/>
    </location>
</feature>
<dbReference type="PROSITE" id="PS00028">
    <property type="entry name" value="ZINC_FINGER_C2H2_1"/>
    <property type="match status" value="1"/>
</dbReference>
<dbReference type="Gene3D" id="3.30.160.60">
    <property type="entry name" value="Classic Zinc Finger"/>
    <property type="match status" value="1"/>
</dbReference>
<dbReference type="OrthoDB" id="1405595at2759"/>
<dbReference type="SMART" id="SM00355">
    <property type="entry name" value="ZnF_C2H2"/>
    <property type="match status" value="2"/>
</dbReference>
<evidence type="ECO:0000256" key="7">
    <source>
        <dbReference type="PROSITE-ProRule" id="PRU00042"/>
    </source>
</evidence>
<dbReference type="Pfam" id="PF04082">
    <property type="entry name" value="Fungal_trans"/>
    <property type="match status" value="1"/>
</dbReference>
<dbReference type="AlphaFoldDB" id="A0A511KHI1"/>
<protein>
    <submittedName>
        <fullName evidence="10">Zinc finger, C2H2-type domain containing protein, transcription factor</fullName>
    </submittedName>
</protein>
<dbReference type="Pfam" id="PF00096">
    <property type="entry name" value="zf-C2H2"/>
    <property type="match status" value="1"/>
</dbReference>
<keyword evidence="4 7" id="KW-0863">Zinc-finger</keyword>
<keyword evidence="6" id="KW-0539">Nucleus</keyword>
<sequence>MAGSSAPFSSLAVLQNAHAPQQHLPQGAPTSSAQAGPSSNTATAGQPEKKRRRRTAEDGKRYACDYEGCGKAFSRPDHLSRHKLNHNPSTIYQCERRVHLRKRHAPKCPKTFVRMDLLVRHTERHERKERGEEAPDATRKAERKRANSTAGQGAAGSSSAGASGPSMKKYDIPAIPAGPPSSAAVYAADQTQALQQSIFNALPGASVNIPPMHPYGIMHNGDLGVNTPSSATYSTSFSPHAMSNNSASPADNAFSAPSTGQTSLPGPSPPGIFASSLVIPTDFAGRTPETSMVGLPPHAAQRPPTAPHPVPQQSGMSLVDQALANQALSAQQHPPPPHQPHQPHPPPPHVMAHPSPFAFNANQPLQPMPSHHDFEEPINFLTTNYGAPFASNNDFLWLFDPAQSADVHFAASRPASPSAGGHDFLAGLGGFGMPGGHVGGMQTPARLAAVANALNGHVGISNQLEKVSQQLEATEKLQQAQQQQQAQRHALDLLGLQGQVPLSPVKLETVKEEDTPSASMHDSVDAIPNGYHDSDDVVPDPGDQTTFVDDMTRQRVLDYLGPEWGHLRDDPRLGVQQMAHYLALFWVKVHETQAPAVHRASFRPNTSPTPLLLAMMLLGSYFAPPESYQLAVQLHPWFRGKVLCSPDFRPRSETWLIQTMLLIVVFGKLCSTRMDHEMSHIFQSSFVQLGRRSGLFSQKTVELPPEKRDDVEAQWHAWIEEEVAKRLAQIVFAIDVEHAAFFRHTHTLSAFQIQLPLPCDEDQWEAPTAQEWKRLHDRQRQPIQFISALKASLTAVSETTQLNPFSRIAVLHGLLSVAQDLHWRDRVLGFSSPERQSHNWRDMISSAYNAWKQRLDEALTHASPATTQLLRASISLYATAQITFSIDIHELQIYAGAETALGLIVSPQVFHATEQRIRMWSGSREGRASTWHAVHFLRSCLQHWRQSTADLAGCLHHRWTVYIAFLTVYAFGRSTSGHPASPSSPHQDAAMRYLDAMCTASPDGLLAVSGKQNCLDLCLMVQDYIKDTRWELVQDAAHILQNLVKQNPSTSSF</sequence>
<dbReference type="GO" id="GO:0008270">
    <property type="term" value="F:zinc ion binding"/>
    <property type="evidence" value="ECO:0007669"/>
    <property type="project" value="UniProtKB-KW"/>
</dbReference>
<evidence type="ECO:0000256" key="8">
    <source>
        <dbReference type="SAM" id="MobiDB-lite"/>
    </source>
</evidence>
<keyword evidence="3" id="KW-0677">Repeat</keyword>
<feature type="region of interest" description="Disordered" evidence="8">
    <location>
        <begin position="329"/>
        <end position="373"/>
    </location>
</feature>
<dbReference type="GO" id="GO:0000978">
    <property type="term" value="F:RNA polymerase II cis-regulatory region sequence-specific DNA binding"/>
    <property type="evidence" value="ECO:0007669"/>
    <property type="project" value="InterPro"/>
</dbReference>
<evidence type="ECO:0000256" key="5">
    <source>
        <dbReference type="ARBA" id="ARBA00022833"/>
    </source>
</evidence>
<feature type="compositionally biased region" description="Pro residues" evidence="8">
    <location>
        <begin position="333"/>
        <end position="349"/>
    </location>
</feature>
<comment type="subcellular location">
    <subcellularLocation>
        <location evidence="1">Nucleus</location>
    </subcellularLocation>
</comment>
<feature type="compositionally biased region" description="Low complexity" evidence="8">
    <location>
        <begin position="148"/>
        <end position="164"/>
    </location>
</feature>
<evidence type="ECO:0000256" key="2">
    <source>
        <dbReference type="ARBA" id="ARBA00022723"/>
    </source>
</evidence>
<evidence type="ECO:0000313" key="11">
    <source>
        <dbReference type="Proteomes" id="UP000321518"/>
    </source>
</evidence>
<dbReference type="EMBL" id="BJWK01000009">
    <property type="protein sequence ID" value="GEM09833.1"/>
    <property type="molecule type" value="Genomic_DNA"/>
</dbReference>
<evidence type="ECO:0000313" key="10">
    <source>
        <dbReference type="EMBL" id="GEM09833.1"/>
    </source>
</evidence>
<dbReference type="SUPFAM" id="SSF57667">
    <property type="entry name" value="beta-beta-alpha zinc fingers"/>
    <property type="match status" value="1"/>
</dbReference>
<evidence type="ECO:0000256" key="6">
    <source>
        <dbReference type="ARBA" id="ARBA00023242"/>
    </source>
</evidence>
<organism evidence="10 11">
    <name type="scientific">Rhodotorula toruloides</name>
    <name type="common">Yeast</name>
    <name type="synonym">Rhodosporidium toruloides</name>
    <dbReference type="NCBI Taxonomy" id="5286"/>
    <lineage>
        <taxon>Eukaryota</taxon>
        <taxon>Fungi</taxon>
        <taxon>Dikarya</taxon>
        <taxon>Basidiomycota</taxon>
        <taxon>Pucciniomycotina</taxon>
        <taxon>Microbotryomycetes</taxon>
        <taxon>Sporidiobolales</taxon>
        <taxon>Sporidiobolaceae</taxon>
        <taxon>Rhodotorula</taxon>
    </lineage>
</organism>
<proteinExistence type="predicted"/>
<evidence type="ECO:0000259" key="9">
    <source>
        <dbReference type="PROSITE" id="PS50157"/>
    </source>
</evidence>
<name>A0A511KHI1_RHOTO</name>
<reference evidence="10 11" key="1">
    <citation type="submission" date="2019-07" db="EMBL/GenBank/DDBJ databases">
        <title>Rhodotorula toruloides NBRC10032 genome sequencing.</title>
        <authorList>
            <person name="Shida Y."/>
            <person name="Takaku H."/>
            <person name="Ogasawara W."/>
            <person name="Mori K."/>
        </authorList>
    </citation>
    <scope>NUCLEOTIDE SEQUENCE [LARGE SCALE GENOMIC DNA]</scope>
    <source>
        <strain evidence="10 11">NBRC10032</strain>
    </source>
</reference>
<dbReference type="InterPro" id="IPR036236">
    <property type="entry name" value="Znf_C2H2_sf"/>
</dbReference>
<dbReference type="GO" id="GO:0000981">
    <property type="term" value="F:DNA-binding transcription factor activity, RNA polymerase II-specific"/>
    <property type="evidence" value="ECO:0007669"/>
    <property type="project" value="InterPro"/>
</dbReference>
<dbReference type="GO" id="GO:0005634">
    <property type="term" value="C:nucleus"/>
    <property type="evidence" value="ECO:0007669"/>
    <property type="project" value="UniProtKB-SubCell"/>
</dbReference>